<evidence type="ECO:0000256" key="1">
    <source>
        <dbReference type="SAM" id="MobiDB-lite"/>
    </source>
</evidence>
<accession>A0AAD4T5K8</accession>
<evidence type="ECO:0008006" key="4">
    <source>
        <dbReference type="Google" id="ProtNLM"/>
    </source>
</evidence>
<dbReference type="Proteomes" id="UP001202328">
    <property type="component" value="Unassembled WGS sequence"/>
</dbReference>
<feature type="region of interest" description="Disordered" evidence="1">
    <location>
        <begin position="264"/>
        <end position="309"/>
    </location>
</feature>
<organism evidence="2 3">
    <name type="scientific">Papaver atlanticum</name>
    <dbReference type="NCBI Taxonomy" id="357466"/>
    <lineage>
        <taxon>Eukaryota</taxon>
        <taxon>Viridiplantae</taxon>
        <taxon>Streptophyta</taxon>
        <taxon>Embryophyta</taxon>
        <taxon>Tracheophyta</taxon>
        <taxon>Spermatophyta</taxon>
        <taxon>Magnoliopsida</taxon>
        <taxon>Ranunculales</taxon>
        <taxon>Papaveraceae</taxon>
        <taxon>Papaveroideae</taxon>
        <taxon>Papaver</taxon>
    </lineage>
</organism>
<dbReference type="AlphaFoldDB" id="A0AAD4T5K8"/>
<sequence>MAKESPSSSTCNHHNVLSDEDDYIDIEVISSSSTPTPSSSSSTFYCSYSNITSPNPREFEFQMFSSSKSLDNKENTTTTSPADELFYKGKLLPLHLPPRLQMVEKLLKNSKSFDEEANSLITPLTTTQNTPFTSCNISPTDSCQVSRELNPDEYFFEDFSTLSSTEAIKMKSWMKKLKKYSSLGLKFKSYSRAYLKALFTYKSGCSDESLSCNAQTTAKVIGNETVAKAKECLNKCVKAGKKNNPFGLIQKQRIVVNGDGMEKEKMIEENSSHRRSFSGAIKRCTNPTTSSNNTSSSSSSGSGSSNSSSFSSNNGYYEVQLLKGSNSANSEIESSIQGAIAHCKQSHHQQQQQLYRCGTRKSVSEVGLTVSRIADDYQERPQLCRG</sequence>
<keyword evidence="3" id="KW-1185">Reference proteome</keyword>
<dbReference type="PANTHER" id="PTHR33312">
    <property type="entry name" value="MEMBRANE-ASSOCIATED KINASE REGULATOR 4-RELATED"/>
    <property type="match status" value="1"/>
</dbReference>
<gene>
    <name evidence="2" type="ORF">MKW98_003784</name>
</gene>
<proteinExistence type="predicted"/>
<name>A0AAD4T5K8_9MAGN</name>
<dbReference type="InterPro" id="IPR039620">
    <property type="entry name" value="BKI1/MAKR1/3/4"/>
</dbReference>
<dbReference type="GO" id="GO:0005886">
    <property type="term" value="C:plasma membrane"/>
    <property type="evidence" value="ECO:0007669"/>
    <property type="project" value="InterPro"/>
</dbReference>
<comment type="caution">
    <text evidence="2">The sequence shown here is derived from an EMBL/GenBank/DDBJ whole genome shotgun (WGS) entry which is preliminary data.</text>
</comment>
<dbReference type="EMBL" id="JAJJMB010004716">
    <property type="protein sequence ID" value="KAI3942185.1"/>
    <property type="molecule type" value="Genomic_DNA"/>
</dbReference>
<reference evidence="2" key="1">
    <citation type="submission" date="2022-04" db="EMBL/GenBank/DDBJ databases">
        <title>A functionally conserved STORR gene fusion in Papaver species that diverged 16.8 million years ago.</title>
        <authorList>
            <person name="Catania T."/>
        </authorList>
    </citation>
    <scope>NUCLEOTIDE SEQUENCE</scope>
    <source>
        <strain evidence="2">S-188037</strain>
    </source>
</reference>
<dbReference type="GO" id="GO:0019210">
    <property type="term" value="F:kinase inhibitor activity"/>
    <property type="evidence" value="ECO:0007669"/>
    <property type="project" value="InterPro"/>
</dbReference>
<dbReference type="PANTHER" id="PTHR33312:SF5">
    <property type="entry name" value="MEMBRANE-ASSOCIATED KINASE REGULATOR 4-RELATED"/>
    <property type="match status" value="1"/>
</dbReference>
<protein>
    <recommendedName>
        <fullName evidence="4">Membrane-associated kinase regulator 4</fullName>
    </recommendedName>
</protein>
<evidence type="ECO:0000313" key="2">
    <source>
        <dbReference type="EMBL" id="KAI3942185.1"/>
    </source>
</evidence>
<evidence type="ECO:0000313" key="3">
    <source>
        <dbReference type="Proteomes" id="UP001202328"/>
    </source>
</evidence>
<feature type="compositionally biased region" description="Low complexity" evidence="1">
    <location>
        <begin position="288"/>
        <end position="309"/>
    </location>
</feature>